<evidence type="ECO:0000313" key="5">
    <source>
        <dbReference type="EMBL" id="NVH57776.1"/>
    </source>
</evidence>
<evidence type="ECO:0000313" key="7">
    <source>
        <dbReference type="Proteomes" id="UP000701680"/>
    </source>
</evidence>
<dbReference type="InterPro" id="IPR048510">
    <property type="entry name" value="WsaF_N"/>
</dbReference>
<dbReference type="CDD" id="cd04184">
    <property type="entry name" value="GT2_RfbC_Mx_like"/>
    <property type="match status" value="1"/>
</dbReference>
<dbReference type="Gene3D" id="3.90.550.10">
    <property type="entry name" value="Spore Coat Polysaccharide Biosynthesis Protein SpsA, Chain A"/>
    <property type="match status" value="2"/>
</dbReference>
<dbReference type="EMBL" id="JAAITX010000002">
    <property type="protein sequence ID" value="NVH57776.1"/>
    <property type="molecule type" value="Genomic_DNA"/>
</dbReference>
<evidence type="ECO:0000259" key="1">
    <source>
        <dbReference type="Pfam" id="PF00535"/>
    </source>
</evidence>
<dbReference type="Proteomes" id="UP000528555">
    <property type="component" value="Unassembled WGS sequence"/>
</dbReference>
<dbReference type="EMBL" id="JAAIUO010000002">
    <property type="protein sequence ID" value="NSK14137.1"/>
    <property type="molecule type" value="Genomic_DNA"/>
</dbReference>
<dbReference type="GO" id="GO:0016757">
    <property type="term" value="F:glycosyltransferase activity"/>
    <property type="evidence" value="ECO:0007669"/>
    <property type="project" value="UniProtKB-KW"/>
</dbReference>
<name>A0A850HHB0_9FIRM</name>
<reference evidence="5" key="2">
    <citation type="submission" date="2020-02" db="EMBL/GenBank/DDBJ databases">
        <authorList>
            <person name="Littmann E."/>
            <person name="Sorbara M."/>
        </authorList>
    </citation>
    <scope>NUCLEOTIDE SEQUENCE</scope>
    <source>
        <strain evidence="5">MSK.17.11</strain>
        <strain evidence="4">MSK.17.38</strain>
    </source>
</reference>
<dbReference type="GO" id="GO:0030247">
    <property type="term" value="F:polysaccharide binding"/>
    <property type="evidence" value="ECO:0007669"/>
    <property type="project" value="InterPro"/>
</dbReference>
<dbReference type="Proteomes" id="UP000701680">
    <property type="component" value="Unassembled WGS sequence"/>
</dbReference>
<dbReference type="InterPro" id="IPR001173">
    <property type="entry name" value="Glyco_trans_2-like"/>
</dbReference>
<gene>
    <name evidence="5" type="ORF">G5A66_03725</name>
    <name evidence="4" type="ORF">G5A75_04475</name>
</gene>
<dbReference type="CDD" id="cd04186">
    <property type="entry name" value="GT_2_like_c"/>
    <property type="match status" value="1"/>
</dbReference>
<sequence>MDIQGDKILFSVVMPVYNVDIKWLDKALQSVMDQTYPYWEVCIADDASTDGSVREYLSTIKDSRIKVHFSEENQGISGASNQAAKMAEGDYIILMDNDDEIAKNALMTLYKKLKKTKADVIYSDMDMIDAEGVHSSPLYKPDWSPELMLSQMYLGHLIAFKRGLFEQCGGFNSEYDGAQDYDLLLRMSELTNHIVHVPEVLYSWRMLPTSTAANADAKPYAQIAGKRAIQAHLDRVLGDGKAEVYETENLFVYDVRYSLDQMPLASIIIPTKDHVDDLAVALDSVFEKTTYPNYEIIILDNNSEQEETRQFFKEIQQEKINVKVVEAYYEFNWSKLNNHGMREANGDVFVFLNNDVKVIEPSWLDRLVEQAMQPNAGVVGGQLLYEDGTIQHAGVVIGMGGWADHVFKGMQPIHQGTPFVSPMVTRNVTACTGACMAISKEVIDKIGGFEERFIICGSDVEICIRAIQEGYRNVYIPQVQLYHYESKSRDSYIPEIDFELSDIMYMGYRKGGDPYYNKNLDINSCVPVVKKVQEIPKADAKRISIETIRELHFREETREKYRLNLVLPSLNTEHVFGGIATALKCFEAIGECLDCDTRVILIDAQMDEEAIAKYGKQYQIVDAKENSSAKHQIVSMVDRKYQTLPVSEKDQFMFTSWWSAYVIQNEYYEWVQRGHKNPNPFLYLIQDYEPGFYAWSSGYLLAESTYKCEFPQIAIFNSHELEEYVMAKGYHFLKTYCFDPVLNRVLGEEVQKLDQTVFKRKQILVYGRPSVERNAFKVLVESLKKWVSMQEDASSWTILSAGEMHPPVYLGEGMYLESVGKLTIEEYAKVLRESYAGVSLMVSPHPSYPPLEMSVFDVKVVTNGYRNKDISSFNENIVSVDNVSPMKIAQELKEICNNYHTLVPHKSVNKEYVNGIDPFPFIEELKKDILNDII</sequence>
<dbReference type="PANTHER" id="PTHR43179:SF7">
    <property type="entry name" value="RHAMNOSYLTRANSFERASE WBBL"/>
    <property type="match status" value="1"/>
</dbReference>
<feature type="domain" description="WsaF N-terminal" evidence="2">
    <location>
        <begin position="562"/>
        <end position="718"/>
    </location>
</feature>
<organism evidence="5 6">
    <name type="scientific">Dorea phocaeensis</name>
    <dbReference type="NCBI Taxonomy" id="2040291"/>
    <lineage>
        <taxon>Bacteria</taxon>
        <taxon>Bacillati</taxon>
        <taxon>Bacillota</taxon>
        <taxon>Clostridia</taxon>
        <taxon>Lachnospirales</taxon>
        <taxon>Lachnospiraceae</taxon>
        <taxon>Dorea</taxon>
    </lineage>
</organism>
<feature type="domain" description="WsaF C-terminal" evidence="3">
    <location>
        <begin position="761"/>
        <end position="893"/>
    </location>
</feature>
<dbReference type="InterPro" id="IPR055050">
    <property type="entry name" value="WsaF_C"/>
</dbReference>
<evidence type="ECO:0000259" key="3">
    <source>
        <dbReference type="Pfam" id="PF22772"/>
    </source>
</evidence>
<evidence type="ECO:0000259" key="2">
    <source>
        <dbReference type="Pfam" id="PF21374"/>
    </source>
</evidence>
<dbReference type="Gene3D" id="3.40.50.2000">
    <property type="entry name" value="Glycogen Phosphorylase B"/>
    <property type="match status" value="1"/>
</dbReference>
<keyword evidence="6" id="KW-1185">Reference proteome</keyword>
<dbReference type="OrthoDB" id="9810303at2"/>
<reference evidence="6 7" key="1">
    <citation type="journal article" date="2020" name="Cell Host Microbe">
        <title>Functional and Genomic Variation between Human-Derived Isolates of Lachnospiraceae Reveals Inter- and Intra-Species Diversity.</title>
        <authorList>
            <person name="Sorbara M.T."/>
            <person name="Littmann E.R."/>
            <person name="Fontana E."/>
            <person name="Moody T.U."/>
            <person name="Kohout C.E."/>
            <person name="Gjonbalaj M."/>
            <person name="Eaton V."/>
            <person name="Seok R."/>
            <person name="Leiner I.M."/>
            <person name="Pamer E.G."/>
        </authorList>
    </citation>
    <scope>NUCLEOTIDE SEQUENCE [LARGE SCALE GENOMIC DNA]</scope>
    <source>
        <strain evidence="5 6">MSK.17.11</strain>
        <strain evidence="4 7">MSK.17.38</strain>
    </source>
</reference>
<accession>A0A850HHB0</accession>
<protein>
    <submittedName>
        <fullName evidence="5">Glycosyltransferase family 2 protein</fullName>
    </submittedName>
</protein>
<evidence type="ECO:0000313" key="4">
    <source>
        <dbReference type="EMBL" id="NSK14137.1"/>
    </source>
</evidence>
<evidence type="ECO:0000313" key="6">
    <source>
        <dbReference type="Proteomes" id="UP000528555"/>
    </source>
</evidence>
<comment type="caution">
    <text evidence="5">The sequence shown here is derived from an EMBL/GenBank/DDBJ whole genome shotgun (WGS) entry which is preliminary data.</text>
</comment>
<dbReference type="AlphaFoldDB" id="A0A850HHB0"/>
<dbReference type="Pfam" id="PF00535">
    <property type="entry name" value="Glycos_transf_2"/>
    <property type="match status" value="2"/>
</dbReference>
<feature type="domain" description="Glycosyltransferase 2-like" evidence="1">
    <location>
        <begin position="11"/>
        <end position="141"/>
    </location>
</feature>
<keyword evidence="5" id="KW-0808">Transferase</keyword>
<dbReference type="PANTHER" id="PTHR43179">
    <property type="entry name" value="RHAMNOSYLTRANSFERASE WBBL"/>
    <property type="match status" value="1"/>
</dbReference>
<dbReference type="Pfam" id="PF21374">
    <property type="entry name" value="WsaF_N"/>
    <property type="match status" value="1"/>
</dbReference>
<dbReference type="SUPFAM" id="SSF53448">
    <property type="entry name" value="Nucleotide-diphospho-sugar transferases"/>
    <property type="match status" value="2"/>
</dbReference>
<dbReference type="Gene3D" id="3.40.50.11090">
    <property type="match status" value="1"/>
</dbReference>
<feature type="domain" description="Glycosyltransferase 2-like" evidence="1">
    <location>
        <begin position="266"/>
        <end position="446"/>
    </location>
</feature>
<proteinExistence type="predicted"/>
<dbReference type="Pfam" id="PF22772">
    <property type="entry name" value="WsaF_C"/>
    <property type="match status" value="1"/>
</dbReference>
<dbReference type="InterPro" id="IPR029044">
    <property type="entry name" value="Nucleotide-diphossugar_trans"/>
</dbReference>